<sequence>MLWLIVYAFFMMNLVITGMAKAKIGDLVNFGWQVPRRCDNSGWPYCLVLCVQTVFRNSYYVSD</sequence>
<name>A0A8T0HUG0_CERPU</name>
<evidence type="ECO:0000256" key="1">
    <source>
        <dbReference type="SAM" id="SignalP"/>
    </source>
</evidence>
<organism evidence="2 3">
    <name type="scientific">Ceratodon purpureus</name>
    <name type="common">Fire moss</name>
    <name type="synonym">Dicranum purpureum</name>
    <dbReference type="NCBI Taxonomy" id="3225"/>
    <lineage>
        <taxon>Eukaryota</taxon>
        <taxon>Viridiplantae</taxon>
        <taxon>Streptophyta</taxon>
        <taxon>Embryophyta</taxon>
        <taxon>Bryophyta</taxon>
        <taxon>Bryophytina</taxon>
        <taxon>Bryopsida</taxon>
        <taxon>Dicranidae</taxon>
        <taxon>Pseudoditrichales</taxon>
        <taxon>Ditrichaceae</taxon>
        <taxon>Ceratodon</taxon>
    </lineage>
</organism>
<accession>A0A8T0HUG0</accession>
<reference evidence="2" key="1">
    <citation type="submission" date="2020-06" db="EMBL/GenBank/DDBJ databases">
        <title>WGS assembly of Ceratodon purpureus strain R40.</title>
        <authorList>
            <person name="Carey S.B."/>
            <person name="Jenkins J."/>
            <person name="Shu S."/>
            <person name="Lovell J.T."/>
            <person name="Sreedasyam A."/>
            <person name="Maumus F."/>
            <person name="Tiley G.P."/>
            <person name="Fernandez-Pozo N."/>
            <person name="Barry K."/>
            <person name="Chen C."/>
            <person name="Wang M."/>
            <person name="Lipzen A."/>
            <person name="Daum C."/>
            <person name="Saski C.A."/>
            <person name="Payton A.C."/>
            <person name="Mcbreen J.C."/>
            <person name="Conrad R.E."/>
            <person name="Kollar L.M."/>
            <person name="Olsson S."/>
            <person name="Huttunen S."/>
            <person name="Landis J.B."/>
            <person name="Wickett N.J."/>
            <person name="Johnson M.G."/>
            <person name="Rensing S.A."/>
            <person name="Grimwood J."/>
            <person name="Schmutz J."/>
            <person name="Mcdaniel S.F."/>
        </authorList>
    </citation>
    <scope>NUCLEOTIDE SEQUENCE</scope>
    <source>
        <strain evidence="2">R40</strain>
    </source>
</reference>
<dbReference type="Proteomes" id="UP000822688">
    <property type="component" value="Chromosome V"/>
</dbReference>
<evidence type="ECO:0000313" key="2">
    <source>
        <dbReference type="EMBL" id="KAG0574371.1"/>
    </source>
</evidence>
<gene>
    <name evidence="2" type="ORF">KC19_VG258100</name>
</gene>
<evidence type="ECO:0000313" key="3">
    <source>
        <dbReference type="Proteomes" id="UP000822688"/>
    </source>
</evidence>
<proteinExistence type="predicted"/>
<feature type="chain" id="PRO_5035792522" evidence="1">
    <location>
        <begin position="23"/>
        <end position="63"/>
    </location>
</feature>
<dbReference type="EMBL" id="CM026426">
    <property type="protein sequence ID" value="KAG0574371.1"/>
    <property type="molecule type" value="Genomic_DNA"/>
</dbReference>
<feature type="signal peptide" evidence="1">
    <location>
        <begin position="1"/>
        <end position="22"/>
    </location>
</feature>
<comment type="caution">
    <text evidence="2">The sequence shown here is derived from an EMBL/GenBank/DDBJ whole genome shotgun (WGS) entry which is preliminary data.</text>
</comment>
<keyword evidence="1" id="KW-0732">Signal</keyword>
<dbReference type="AlphaFoldDB" id="A0A8T0HUG0"/>
<protein>
    <submittedName>
        <fullName evidence="2">Uncharacterized protein</fullName>
    </submittedName>
</protein>
<keyword evidence="3" id="KW-1185">Reference proteome</keyword>